<organism evidence="1 2">
    <name type="scientific">Methanosarcina siciliae HI350</name>
    <dbReference type="NCBI Taxonomy" id="1434119"/>
    <lineage>
        <taxon>Archaea</taxon>
        <taxon>Methanobacteriati</taxon>
        <taxon>Methanobacteriota</taxon>
        <taxon>Stenosarchaea group</taxon>
        <taxon>Methanomicrobia</taxon>
        <taxon>Methanosarcinales</taxon>
        <taxon>Methanosarcinaceae</taxon>
        <taxon>Methanosarcina</taxon>
    </lineage>
</organism>
<dbReference type="HOGENOM" id="CLU_195716_0_0_2"/>
<dbReference type="AlphaFoldDB" id="A0A0E3LBA1"/>
<dbReference type="RefSeq" id="WP_048173308.1">
    <property type="nucleotide sequence ID" value="NZ_CP009507.1"/>
</dbReference>
<dbReference type="GeneID" id="24861652"/>
<dbReference type="PATRIC" id="fig|1434119.4.peg.3567"/>
<sequence length="62" mass="7612">MTFTEIFNHLKELEKRFNEIKYPLEATFQPSFSSKIRKAERDCSQYNLPEFEIEEFFEKVEQ</sequence>
<name>A0A0E3LBA1_9EURY</name>
<evidence type="ECO:0000313" key="1">
    <source>
        <dbReference type="EMBL" id="AKB33411.1"/>
    </source>
</evidence>
<dbReference type="EMBL" id="CP009507">
    <property type="protein sequence ID" value="AKB33411.1"/>
    <property type="molecule type" value="Genomic_DNA"/>
</dbReference>
<dbReference type="KEGG" id="msz:MSSIH_2721"/>
<accession>A0A0E3LBA1</accession>
<protein>
    <submittedName>
        <fullName evidence="1">Uncharacterized protein</fullName>
    </submittedName>
</protein>
<dbReference type="Proteomes" id="UP000033092">
    <property type="component" value="Chromosome"/>
</dbReference>
<gene>
    <name evidence="1" type="ORF">MSSIH_2721</name>
</gene>
<evidence type="ECO:0000313" key="2">
    <source>
        <dbReference type="Proteomes" id="UP000033092"/>
    </source>
</evidence>
<proteinExistence type="predicted"/>
<reference evidence="1 2" key="1">
    <citation type="submission" date="2014-07" db="EMBL/GenBank/DDBJ databases">
        <title>Methanogenic archaea and the global carbon cycle.</title>
        <authorList>
            <person name="Henriksen J.R."/>
            <person name="Luke J."/>
            <person name="Reinhart S."/>
            <person name="Benedict M.N."/>
            <person name="Youngblut N.D."/>
            <person name="Metcalf M.E."/>
            <person name="Whitaker R.J."/>
            <person name="Metcalf W.W."/>
        </authorList>
    </citation>
    <scope>NUCLEOTIDE SEQUENCE [LARGE SCALE GENOMIC DNA]</scope>
    <source>
        <strain evidence="1 2">HI350</strain>
    </source>
</reference>